<keyword evidence="3" id="KW-1185">Reference proteome</keyword>
<feature type="compositionally biased region" description="Polar residues" evidence="1">
    <location>
        <begin position="1"/>
        <end position="23"/>
    </location>
</feature>
<dbReference type="Proteomes" id="UP000078512">
    <property type="component" value="Unassembled WGS sequence"/>
</dbReference>
<feature type="compositionally biased region" description="Pro residues" evidence="1">
    <location>
        <begin position="52"/>
        <end position="65"/>
    </location>
</feature>
<accession>A0A197JG29</accession>
<organism evidence="2 3">
    <name type="scientific">Linnemannia elongata AG-77</name>
    <dbReference type="NCBI Taxonomy" id="1314771"/>
    <lineage>
        <taxon>Eukaryota</taxon>
        <taxon>Fungi</taxon>
        <taxon>Fungi incertae sedis</taxon>
        <taxon>Mucoromycota</taxon>
        <taxon>Mortierellomycotina</taxon>
        <taxon>Mortierellomycetes</taxon>
        <taxon>Mortierellales</taxon>
        <taxon>Mortierellaceae</taxon>
        <taxon>Linnemannia</taxon>
    </lineage>
</organism>
<sequence>MVQTPAHRNSLPEGNSSDNSSIDLTMPDIMEDYTETEIPPFVVLPETLSPPSTLPPSPPPAPPSAPLSSSRSLRHHPYFTITKASRQSLLRGHSPAMSLQNVASPPLIVVHPSHVPAAGLPYCHVLKPASILAPPPAERS</sequence>
<dbReference type="AlphaFoldDB" id="A0A197JG29"/>
<protein>
    <submittedName>
        <fullName evidence="2">Uncharacterized protein</fullName>
    </submittedName>
</protein>
<proteinExistence type="predicted"/>
<evidence type="ECO:0000313" key="3">
    <source>
        <dbReference type="Proteomes" id="UP000078512"/>
    </source>
</evidence>
<dbReference type="EMBL" id="KV442118">
    <property type="protein sequence ID" value="OAQ23456.1"/>
    <property type="molecule type" value="Genomic_DNA"/>
</dbReference>
<feature type="region of interest" description="Disordered" evidence="1">
    <location>
        <begin position="44"/>
        <end position="74"/>
    </location>
</feature>
<reference evidence="2 3" key="1">
    <citation type="submission" date="2016-05" db="EMBL/GenBank/DDBJ databases">
        <title>Genome sequencing reveals origins of a unique bacterial endosymbiosis in the earliest lineages of terrestrial Fungi.</title>
        <authorList>
            <consortium name="DOE Joint Genome Institute"/>
            <person name="Uehling J."/>
            <person name="Gryganskyi A."/>
            <person name="Hameed K."/>
            <person name="Tschaplinski T."/>
            <person name="Misztal P."/>
            <person name="Wu S."/>
            <person name="Desiro A."/>
            <person name="Vande Pol N."/>
            <person name="Du Z.-Y."/>
            <person name="Zienkiewicz A."/>
            <person name="Zienkiewicz K."/>
            <person name="Morin E."/>
            <person name="Tisserant E."/>
            <person name="Splivallo R."/>
            <person name="Hainaut M."/>
            <person name="Henrissat B."/>
            <person name="Ohm R."/>
            <person name="Kuo A."/>
            <person name="Yan J."/>
            <person name="Lipzen A."/>
            <person name="Nolan M."/>
            <person name="Labutti K."/>
            <person name="Barry K."/>
            <person name="Goldstein A."/>
            <person name="Labbe J."/>
            <person name="Schadt C."/>
            <person name="Tuskan G."/>
            <person name="Grigoriev I."/>
            <person name="Martin F."/>
            <person name="Vilgalys R."/>
            <person name="Bonito G."/>
        </authorList>
    </citation>
    <scope>NUCLEOTIDE SEQUENCE [LARGE SCALE GENOMIC DNA]</scope>
    <source>
        <strain evidence="2 3">AG-77</strain>
    </source>
</reference>
<evidence type="ECO:0000313" key="2">
    <source>
        <dbReference type="EMBL" id="OAQ23456.1"/>
    </source>
</evidence>
<name>A0A197JG29_9FUNG</name>
<gene>
    <name evidence="2" type="ORF">K457DRAFT_130504</name>
</gene>
<evidence type="ECO:0000256" key="1">
    <source>
        <dbReference type="SAM" id="MobiDB-lite"/>
    </source>
</evidence>
<feature type="region of interest" description="Disordered" evidence="1">
    <location>
        <begin position="1"/>
        <end position="30"/>
    </location>
</feature>